<evidence type="ECO:0000256" key="4">
    <source>
        <dbReference type="ARBA" id="ARBA00023136"/>
    </source>
</evidence>
<dbReference type="PROSITE" id="PS50928">
    <property type="entry name" value="ABC_TM1"/>
    <property type="match status" value="1"/>
</dbReference>
<dbReference type="InterPro" id="IPR035906">
    <property type="entry name" value="MetI-like_sf"/>
</dbReference>
<dbReference type="PANTHER" id="PTHR42727">
    <property type="entry name" value="PHOSPHATE TRANSPORT SYSTEM PERMEASE PROTEIN"/>
    <property type="match status" value="1"/>
</dbReference>
<feature type="domain" description="ABC transmembrane type-1" evidence="6">
    <location>
        <begin position="292"/>
        <end position="578"/>
    </location>
</feature>
<feature type="transmembrane region" description="Helical" evidence="5">
    <location>
        <begin position="298"/>
        <end position="323"/>
    </location>
</feature>
<proteinExistence type="inferred from homology"/>
<comment type="caution">
    <text evidence="7">The sequence shown here is derived from an EMBL/GenBank/DDBJ whole genome shotgun (WGS) entry which is preliminary data.</text>
</comment>
<comment type="similarity">
    <text evidence="5">Belongs to the binding-protein-dependent transport system permease family.</text>
</comment>
<evidence type="ECO:0000256" key="3">
    <source>
        <dbReference type="ARBA" id="ARBA00022989"/>
    </source>
</evidence>
<feature type="transmembrane region" description="Helical" evidence="5">
    <location>
        <begin position="443"/>
        <end position="462"/>
    </location>
</feature>
<keyword evidence="5" id="KW-0813">Transport</keyword>
<dbReference type="Pfam" id="PF00528">
    <property type="entry name" value="BPD_transp_1"/>
    <property type="match status" value="1"/>
</dbReference>
<dbReference type="InterPro" id="IPR015943">
    <property type="entry name" value="WD40/YVTN_repeat-like_dom_sf"/>
</dbReference>
<keyword evidence="8" id="KW-1185">Reference proteome</keyword>
<dbReference type="Gene3D" id="2.130.10.10">
    <property type="entry name" value="YVTN repeat-like/Quinoprotein amine dehydrogenase"/>
    <property type="match status" value="1"/>
</dbReference>
<dbReference type="SUPFAM" id="SSF161098">
    <property type="entry name" value="MetI-like"/>
    <property type="match status" value="1"/>
</dbReference>
<dbReference type="Gene3D" id="1.10.3720.10">
    <property type="entry name" value="MetI-like"/>
    <property type="match status" value="1"/>
</dbReference>
<feature type="transmembrane region" description="Helical" evidence="5">
    <location>
        <begin position="396"/>
        <end position="423"/>
    </location>
</feature>
<protein>
    <submittedName>
        <fullName evidence="7">ABC transporter permease subunit</fullName>
    </submittedName>
</protein>
<dbReference type="InterPro" id="IPR036322">
    <property type="entry name" value="WD40_repeat_dom_sf"/>
</dbReference>
<dbReference type="InterPro" id="IPR000515">
    <property type="entry name" value="MetI-like"/>
</dbReference>
<dbReference type="EMBL" id="JAUZVZ010000005">
    <property type="protein sequence ID" value="MDP4535457.1"/>
    <property type="molecule type" value="Genomic_DNA"/>
</dbReference>
<dbReference type="RefSeq" id="WP_305892725.1">
    <property type="nucleotide sequence ID" value="NZ_JAUZVZ010000005.1"/>
</dbReference>
<dbReference type="CDD" id="cd06261">
    <property type="entry name" value="TM_PBP2"/>
    <property type="match status" value="1"/>
</dbReference>
<gene>
    <name evidence="7" type="ORF">Q3O60_04540</name>
</gene>
<dbReference type="PANTHER" id="PTHR42727:SF1">
    <property type="entry name" value="PHOSPHATE TRANSPORT SYSTEM PERMEASE"/>
    <property type="match status" value="1"/>
</dbReference>
<keyword evidence="3 5" id="KW-1133">Transmembrane helix</keyword>
<accession>A0ABT9GWM3</accession>
<evidence type="ECO:0000259" key="6">
    <source>
        <dbReference type="PROSITE" id="PS50928"/>
    </source>
</evidence>
<dbReference type="Proteomes" id="UP001231616">
    <property type="component" value="Unassembled WGS sequence"/>
</dbReference>
<feature type="transmembrane region" description="Helical" evidence="5">
    <location>
        <begin position="362"/>
        <end position="384"/>
    </location>
</feature>
<organism evidence="7 8">
    <name type="scientific">Alkalimonas collagenimarina</name>
    <dbReference type="NCBI Taxonomy" id="400390"/>
    <lineage>
        <taxon>Bacteria</taxon>
        <taxon>Pseudomonadati</taxon>
        <taxon>Pseudomonadota</taxon>
        <taxon>Gammaproteobacteria</taxon>
        <taxon>Alkalimonas</taxon>
    </lineage>
</organism>
<keyword evidence="4 5" id="KW-0472">Membrane</keyword>
<sequence>MMLSSFTGRQWIDRIARWCVSAVGYSVMLALAMIFIFLLLQVAPLFSKASITPLAKEDTVASSFRLLGSVVDDAENSTRQAQHALKLHRPVDFVLSTADTLFLLERDGRYRWLSHQGTDSRRLLSSGQLDIAEITAATMSPTGQTLLVASVDGRIHPYTLLHQELIAMQPIATSGTQIQQLLVQASTRSVVSLDDSDTIRLFHIASGRELAHYHWDKHPNSLMQLSEDEQYLQLTAGTMRQVVKLHNPHPEASWRQLVRPVHYEGRRSADYVWQSSTVSDNTEAKLSLVPLTIGTLKAAWYAMLFATPLAIFAAAYTAFFAPVSWRYRIKAVMEVLESLPTVILGFLAAFLLAPWLELHLLLFLGSLIIVPVTIMLGSCGWFYWRKKQQYGTDQPSWWLVLLSLLTGVVLTTMLVSNAETYLFHGDFLSWLANRGIDYQQRNSLIIGIAMGIAVIPTIFSLTDEAIYHVPTSLTQGVIALGASRWQALSTLILPVAAPGILAACLLGLGRALGETMILLMATGNTPLLGFDPFQGMRTLTATLAIEAPEASLESAHFRVLVLAALLLMILTFVVNTLVTLLRQRLRHRYLQL</sequence>
<name>A0ABT9GWM3_9GAMM</name>
<feature type="transmembrane region" description="Helical" evidence="5">
    <location>
        <begin position="20"/>
        <end position="40"/>
    </location>
</feature>
<evidence type="ECO:0000256" key="2">
    <source>
        <dbReference type="ARBA" id="ARBA00022692"/>
    </source>
</evidence>
<keyword evidence="2 5" id="KW-0812">Transmembrane</keyword>
<feature type="transmembrane region" description="Helical" evidence="5">
    <location>
        <begin position="335"/>
        <end position="356"/>
    </location>
</feature>
<dbReference type="SUPFAM" id="SSF50978">
    <property type="entry name" value="WD40 repeat-like"/>
    <property type="match status" value="1"/>
</dbReference>
<evidence type="ECO:0000256" key="1">
    <source>
        <dbReference type="ARBA" id="ARBA00004651"/>
    </source>
</evidence>
<evidence type="ECO:0000313" key="8">
    <source>
        <dbReference type="Proteomes" id="UP001231616"/>
    </source>
</evidence>
<comment type="subcellular location">
    <subcellularLocation>
        <location evidence="1 5">Cell membrane</location>
        <topology evidence="1 5">Multi-pass membrane protein</topology>
    </subcellularLocation>
</comment>
<feature type="transmembrane region" description="Helical" evidence="5">
    <location>
        <begin position="491"/>
        <end position="512"/>
    </location>
</feature>
<reference evidence="7 8" key="1">
    <citation type="submission" date="2023-08" db="EMBL/GenBank/DDBJ databases">
        <authorList>
            <person name="Joshi A."/>
            <person name="Thite S."/>
        </authorList>
    </citation>
    <scope>NUCLEOTIDE SEQUENCE [LARGE SCALE GENOMIC DNA]</scope>
    <source>
        <strain evidence="7 8">AC40</strain>
    </source>
</reference>
<evidence type="ECO:0000256" key="5">
    <source>
        <dbReference type="RuleBase" id="RU363032"/>
    </source>
</evidence>
<evidence type="ECO:0000313" key="7">
    <source>
        <dbReference type="EMBL" id="MDP4535457.1"/>
    </source>
</evidence>
<feature type="transmembrane region" description="Helical" evidence="5">
    <location>
        <begin position="559"/>
        <end position="581"/>
    </location>
</feature>